<feature type="region of interest" description="Disordered" evidence="1">
    <location>
        <begin position="140"/>
        <end position="169"/>
    </location>
</feature>
<evidence type="ECO:0008006" key="4">
    <source>
        <dbReference type="Google" id="ProtNLM"/>
    </source>
</evidence>
<sequence length="169" mass="19590">MDVSKSPKVYQVLAILSNPTFKPPSRGSQEITNGSLWIESEKLTKCWPRFTDIVSGLEALGKTYKESEKLHMEELIGSLMTYEINLAKKLQEGEDKNKKSMTLKATTKEEEDVEEEEPSEEDDDLALFTGKLRKYMRSERFREESSPLEETFLKRNPHLMVTRRNGKRK</sequence>
<evidence type="ECO:0000256" key="1">
    <source>
        <dbReference type="SAM" id="MobiDB-lite"/>
    </source>
</evidence>
<dbReference type="EMBL" id="QGNW01000149">
    <property type="protein sequence ID" value="RVW91110.1"/>
    <property type="molecule type" value="Genomic_DNA"/>
</dbReference>
<evidence type="ECO:0000313" key="2">
    <source>
        <dbReference type="EMBL" id="RVW91110.1"/>
    </source>
</evidence>
<protein>
    <recommendedName>
        <fullName evidence="4">UBN2 domain-containing protein</fullName>
    </recommendedName>
</protein>
<gene>
    <name evidence="2" type="ORF">CK203_039895</name>
</gene>
<organism evidence="2 3">
    <name type="scientific">Vitis vinifera</name>
    <name type="common">Grape</name>
    <dbReference type="NCBI Taxonomy" id="29760"/>
    <lineage>
        <taxon>Eukaryota</taxon>
        <taxon>Viridiplantae</taxon>
        <taxon>Streptophyta</taxon>
        <taxon>Embryophyta</taxon>
        <taxon>Tracheophyta</taxon>
        <taxon>Spermatophyta</taxon>
        <taxon>Magnoliopsida</taxon>
        <taxon>eudicotyledons</taxon>
        <taxon>Gunneridae</taxon>
        <taxon>Pentapetalae</taxon>
        <taxon>rosids</taxon>
        <taxon>Vitales</taxon>
        <taxon>Vitaceae</taxon>
        <taxon>Viteae</taxon>
        <taxon>Vitis</taxon>
    </lineage>
</organism>
<dbReference type="Proteomes" id="UP000288805">
    <property type="component" value="Unassembled WGS sequence"/>
</dbReference>
<comment type="caution">
    <text evidence="2">The sequence shown here is derived from an EMBL/GenBank/DDBJ whole genome shotgun (WGS) entry which is preliminary data.</text>
</comment>
<name>A0A438I3A2_VITVI</name>
<proteinExistence type="predicted"/>
<feature type="compositionally biased region" description="Acidic residues" evidence="1">
    <location>
        <begin position="109"/>
        <end position="125"/>
    </location>
</feature>
<accession>A0A438I3A2</accession>
<evidence type="ECO:0000313" key="3">
    <source>
        <dbReference type="Proteomes" id="UP000288805"/>
    </source>
</evidence>
<dbReference type="AlphaFoldDB" id="A0A438I3A2"/>
<reference evidence="2 3" key="1">
    <citation type="journal article" date="2018" name="PLoS Genet.">
        <title>Population sequencing reveals clonal diversity and ancestral inbreeding in the grapevine cultivar Chardonnay.</title>
        <authorList>
            <person name="Roach M.J."/>
            <person name="Johnson D.L."/>
            <person name="Bohlmann J."/>
            <person name="van Vuuren H.J."/>
            <person name="Jones S.J."/>
            <person name="Pretorius I.S."/>
            <person name="Schmidt S.A."/>
            <person name="Borneman A.R."/>
        </authorList>
    </citation>
    <scope>NUCLEOTIDE SEQUENCE [LARGE SCALE GENOMIC DNA]</scope>
    <source>
        <strain evidence="3">cv. Chardonnay</strain>
        <tissue evidence="2">Leaf</tissue>
    </source>
</reference>
<feature type="region of interest" description="Disordered" evidence="1">
    <location>
        <begin position="91"/>
        <end position="125"/>
    </location>
</feature>